<evidence type="ECO:0000313" key="4">
    <source>
        <dbReference type="Proteomes" id="UP000184170"/>
    </source>
</evidence>
<dbReference type="Pfam" id="PF13240">
    <property type="entry name" value="Zn_Ribbon_1"/>
    <property type="match status" value="1"/>
</dbReference>
<keyword evidence="1" id="KW-0472">Membrane</keyword>
<keyword evidence="4" id="KW-1185">Reference proteome</keyword>
<organism evidence="3 4">
    <name type="scientific">Microbulbifer donghaiensis</name>
    <dbReference type="NCBI Taxonomy" id="494016"/>
    <lineage>
        <taxon>Bacteria</taxon>
        <taxon>Pseudomonadati</taxon>
        <taxon>Pseudomonadota</taxon>
        <taxon>Gammaproteobacteria</taxon>
        <taxon>Cellvibrionales</taxon>
        <taxon>Microbulbiferaceae</taxon>
        <taxon>Microbulbifer</taxon>
    </lineage>
</organism>
<evidence type="ECO:0000256" key="1">
    <source>
        <dbReference type="SAM" id="Phobius"/>
    </source>
</evidence>
<dbReference type="EMBL" id="FQVA01000003">
    <property type="protein sequence ID" value="SHF72440.1"/>
    <property type="molecule type" value="Genomic_DNA"/>
</dbReference>
<keyword evidence="1" id="KW-0812">Transmembrane</keyword>
<protein>
    <recommendedName>
        <fullName evidence="2">Zinc-ribbon domain-containing protein</fullName>
    </recommendedName>
</protein>
<name>A0A1M5DZS3_9GAMM</name>
<dbReference type="AlphaFoldDB" id="A0A1M5DZS3"/>
<feature type="domain" description="Zinc-ribbon" evidence="2">
    <location>
        <begin position="3"/>
        <end position="24"/>
    </location>
</feature>
<dbReference type="InterPro" id="IPR026870">
    <property type="entry name" value="Zinc_ribbon_dom"/>
</dbReference>
<accession>A0A1M5DZS3</accession>
<feature type="transmembrane region" description="Helical" evidence="1">
    <location>
        <begin position="39"/>
        <end position="57"/>
    </location>
</feature>
<evidence type="ECO:0000259" key="2">
    <source>
        <dbReference type="Pfam" id="PF13240"/>
    </source>
</evidence>
<dbReference type="RefSeq" id="WP_073275721.1">
    <property type="nucleotide sequence ID" value="NZ_FQVA01000003.1"/>
</dbReference>
<reference evidence="4" key="1">
    <citation type="submission" date="2016-11" db="EMBL/GenBank/DDBJ databases">
        <authorList>
            <person name="Varghese N."/>
            <person name="Submissions S."/>
        </authorList>
    </citation>
    <scope>NUCLEOTIDE SEQUENCE [LARGE SCALE GENOMIC DNA]</scope>
    <source>
        <strain evidence="4">CGMCC 1.7063</strain>
    </source>
</reference>
<sequence>MRCVYCNTENETGSKRCRHCGMPLPGKDLRDRKRLRRPFLWLFWLVVIFCAVMILILPRSVA</sequence>
<gene>
    <name evidence="3" type="ORF">SAMN04487965_2545</name>
</gene>
<dbReference type="Proteomes" id="UP000184170">
    <property type="component" value="Unassembled WGS sequence"/>
</dbReference>
<dbReference type="STRING" id="494016.SAMN04487965_2545"/>
<proteinExistence type="predicted"/>
<keyword evidence="1" id="KW-1133">Transmembrane helix</keyword>
<evidence type="ECO:0000313" key="3">
    <source>
        <dbReference type="EMBL" id="SHF72440.1"/>
    </source>
</evidence>